<dbReference type="EC" id="2.1.2.9" evidence="2"/>
<dbReference type="GeneID" id="28977347"/>
<feature type="domain" description="Formyl transferase C-terminal" evidence="6">
    <location>
        <begin position="259"/>
        <end position="364"/>
    </location>
</feature>
<dbReference type="SUPFAM" id="SSF50486">
    <property type="entry name" value="FMT C-terminal domain-like"/>
    <property type="match status" value="1"/>
</dbReference>
<dbReference type="OrthoDB" id="10268103at2759"/>
<accession>A0A194S872</accession>
<dbReference type="EMBL" id="KQ474078">
    <property type="protein sequence ID" value="KPV75606.1"/>
    <property type="molecule type" value="Genomic_DNA"/>
</dbReference>
<dbReference type="RefSeq" id="XP_018271655.1">
    <property type="nucleotide sequence ID" value="XM_018416899.1"/>
</dbReference>
<dbReference type="InterPro" id="IPR036477">
    <property type="entry name" value="Formyl_transf_N_sf"/>
</dbReference>
<name>A0A194S872_RHOGW</name>
<evidence type="ECO:0000259" key="5">
    <source>
        <dbReference type="Pfam" id="PF00551"/>
    </source>
</evidence>
<dbReference type="PANTHER" id="PTHR11138:SF5">
    <property type="entry name" value="METHIONYL-TRNA FORMYLTRANSFERASE, MITOCHONDRIAL"/>
    <property type="match status" value="1"/>
</dbReference>
<evidence type="ECO:0000256" key="4">
    <source>
        <dbReference type="ARBA" id="ARBA00022917"/>
    </source>
</evidence>
<dbReference type="InterPro" id="IPR011034">
    <property type="entry name" value="Formyl_transferase-like_C_sf"/>
</dbReference>
<dbReference type="InterPro" id="IPR041711">
    <property type="entry name" value="Met-tRNA-FMT_N"/>
</dbReference>
<dbReference type="GO" id="GO:0005739">
    <property type="term" value="C:mitochondrion"/>
    <property type="evidence" value="ECO:0007669"/>
    <property type="project" value="TreeGrafter"/>
</dbReference>
<keyword evidence="4" id="KW-0648">Protein biosynthesis</keyword>
<dbReference type="SUPFAM" id="SSF53328">
    <property type="entry name" value="Formyltransferase"/>
    <property type="match status" value="1"/>
</dbReference>
<feature type="domain" description="Formyl transferase N-terminal" evidence="5">
    <location>
        <begin position="40"/>
        <end position="234"/>
    </location>
</feature>
<evidence type="ECO:0000259" key="6">
    <source>
        <dbReference type="Pfam" id="PF02911"/>
    </source>
</evidence>
<dbReference type="PANTHER" id="PTHR11138">
    <property type="entry name" value="METHIONYL-TRNA FORMYLTRANSFERASE"/>
    <property type="match status" value="1"/>
</dbReference>
<dbReference type="InterPro" id="IPR005793">
    <property type="entry name" value="Formyl_trans_C"/>
</dbReference>
<evidence type="ECO:0000256" key="3">
    <source>
        <dbReference type="ARBA" id="ARBA00022679"/>
    </source>
</evidence>
<dbReference type="Pfam" id="PF02911">
    <property type="entry name" value="Formyl_trans_C"/>
    <property type="match status" value="1"/>
</dbReference>
<evidence type="ECO:0000313" key="7">
    <source>
        <dbReference type="EMBL" id="KPV75606.1"/>
    </source>
</evidence>
<protein>
    <recommendedName>
        <fullName evidence="2">methionyl-tRNA formyltransferase</fullName>
        <ecNumber evidence="2">2.1.2.9</ecNumber>
    </recommendedName>
</protein>
<sequence length="376" mass="40585">MLAARSSIKLCTRSRAPCPNPHKRRCLSTSPAPPTTRRRFLFFGADAFSCDVFSSLHSARADLVDSLTVVVPPDQRTGRRLKEVHRPPLRLLAEELGVNTIALPSSLLKGWQAHPFLVAESNGPPPAANVLLTASFGHLIPTSLLSLFLPLNALNVHPSLLPRWRGAAPIQRGIIVGDADGVTGESMGVTVQELSRGKFDRGRILAQQPNVPPHANFLALEPILARAGGELLVSVLRTLEAHQERAQPQGEERACLAPKLDKGCARVNWSQTSAAEVCRLQRGVGHQYPLWTALADAQLQLRLSHRPIPLPAVLADSPPGTVALEPTSKQLVLRCSDSVEGVALTEVKKEGGKWVAARDWWNGASAGRKGAQLQVV</sequence>
<organism evidence="7 8">
    <name type="scientific">Rhodotorula graminis (strain WP1)</name>
    <dbReference type="NCBI Taxonomy" id="578459"/>
    <lineage>
        <taxon>Eukaryota</taxon>
        <taxon>Fungi</taxon>
        <taxon>Dikarya</taxon>
        <taxon>Basidiomycota</taxon>
        <taxon>Pucciniomycotina</taxon>
        <taxon>Microbotryomycetes</taxon>
        <taxon>Sporidiobolales</taxon>
        <taxon>Sporidiobolaceae</taxon>
        <taxon>Rhodotorula</taxon>
    </lineage>
</organism>
<dbReference type="Pfam" id="PF00551">
    <property type="entry name" value="Formyl_trans_N"/>
    <property type="match status" value="1"/>
</dbReference>
<evidence type="ECO:0000256" key="1">
    <source>
        <dbReference type="ARBA" id="ARBA00010699"/>
    </source>
</evidence>
<dbReference type="GO" id="GO:0004479">
    <property type="term" value="F:methionyl-tRNA formyltransferase activity"/>
    <property type="evidence" value="ECO:0007669"/>
    <property type="project" value="UniProtKB-EC"/>
</dbReference>
<dbReference type="STRING" id="578459.A0A194S872"/>
<comment type="similarity">
    <text evidence="1">Belongs to the Fmt family.</text>
</comment>
<dbReference type="CDD" id="cd08646">
    <property type="entry name" value="FMT_core_Met-tRNA-FMT_N"/>
    <property type="match status" value="1"/>
</dbReference>
<evidence type="ECO:0000256" key="2">
    <source>
        <dbReference type="ARBA" id="ARBA00012261"/>
    </source>
</evidence>
<keyword evidence="8" id="KW-1185">Reference proteome</keyword>
<dbReference type="Gene3D" id="3.40.50.12230">
    <property type="match status" value="1"/>
</dbReference>
<dbReference type="OMA" id="KEWWNGV"/>
<reference evidence="7 8" key="1">
    <citation type="journal article" date="2015" name="Front. Microbiol.">
        <title>Genome sequence of the plant growth promoting endophytic yeast Rhodotorula graminis WP1.</title>
        <authorList>
            <person name="Firrincieli A."/>
            <person name="Otillar R."/>
            <person name="Salamov A."/>
            <person name="Schmutz J."/>
            <person name="Khan Z."/>
            <person name="Redman R.S."/>
            <person name="Fleck N.D."/>
            <person name="Lindquist E."/>
            <person name="Grigoriev I.V."/>
            <person name="Doty S.L."/>
        </authorList>
    </citation>
    <scope>NUCLEOTIDE SEQUENCE [LARGE SCALE GENOMIC DNA]</scope>
    <source>
        <strain evidence="7 8">WP1</strain>
    </source>
</reference>
<gene>
    <name evidence="7" type="ORF">RHOBADRAFT_53567</name>
</gene>
<keyword evidence="3" id="KW-0808">Transferase</keyword>
<dbReference type="AlphaFoldDB" id="A0A194S872"/>
<proteinExistence type="inferred from homology"/>
<dbReference type="Proteomes" id="UP000053890">
    <property type="component" value="Unassembled WGS sequence"/>
</dbReference>
<dbReference type="InterPro" id="IPR002376">
    <property type="entry name" value="Formyl_transf_N"/>
</dbReference>
<evidence type="ECO:0000313" key="8">
    <source>
        <dbReference type="Proteomes" id="UP000053890"/>
    </source>
</evidence>